<keyword evidence="1" id="KW-0223">Dioxygenase</keyword>
<dbReference type="Gene3D" id="2.60.120.620">
    <property type="entry name" value="q2cbj1_9rhob like domain"/>
    <property type="match status" value="1"/>
</dbReference>
<accession>A0A1R0GR18</accession>
<dbReference type="EMBL" id="LSSL01004601">
    <property type="protein sequence ID" value="OLY79339.1"/>
    <property type="molecule type" value="Genomic_DNA"/>
</dbReference>
<dbReference type="STRING" id="133383.A0A1R0GR18"/>
<keyword evidence="2" id="KW-1185">Reference proteome</keyword>
<evidence type="ECO:0000313" key="1">
    <source>
        <dbReference type="EMBL" id="OLY79339.1"/>
    </source>
</evidence>
<dbReference type="InterPro" id="IPR008775">
    <property type="entry name" value="Phytyl_CoA_dOase-like"/>
</dbReference>
<dbReference type="GO" id="GO:0051213">
    <property type="term" value="F:dioxygenase activity"/>
    <property type="evidence" value="ECO:0007669"/>
    <property type="project" value="UniProtKB-KW"/>
</dbReference>
<reference evidence="1 2" key="1">
    <citation type="journal article" date="2016" name="Mol. Biol. Evol.">
        <title>Genome-Wide Survey of Gut Fungi (Harpellales) Reveals the First Horizontally Transferred Ubiquitin Gene from a Mosquito Host.</title>
        <authorList>
            <person name="Wang Y."/>
            <person name="White M.M."/>
            <person name="Kvist S."/>
            <person name="Moncalvo J.M."/>
        </authorList>
    </citation>
    <scope>NUCLEOTIDE SEQUENCE [LARGE SCALE GENOMIC DNA]</scope>
    <source>
        <strain evidence="1 2">ALG-7-W6</strain>
    </source>
</reference>
<dbReference type="Pfam" id="PF05721">
    <property type="entry name" value="PhyH"/>
    <property type="match status" value="1"/>
</dbReference>
<keyword evidence="1" id="KW-0560">Oxidoreductase</keyword>
<proteinExistence type="predicted"/>
<dbReference type="AlphaFoldDB" id="A0A1R0GR18"/>
<comment type="caution">
    <text evidence="1">The sequence shown here is derived from an EMBL/GenBank/DDBJ whole genome shotgun (WGS) entry which is preliminary data.</text>
</comment>
<name>A0A1R0GR18_9FUNG</name>
<dbReference type="OrthoDB" id="445007at2759"/>
<protein>
    <submittedName>
        <fullName evidence="1">Phytanoyl-CoA dioxygenase domain-containing protein 1-like protein</fullName>
    </submittedName>
</protein>
<sequence length="140" mass="15238">MATDTLSPQVISETVDFNGGAVVPDFLSADEVSKLRQEAATFLSDLDVSTHPMTVFSTGTEGKEHVGDQYFFDSWNNVSYFFEEGAVGPDGTLKVSKEKSINKIGHGLHVVNDAFRQVSLSKKVQQLASALGMKDPRVLQ</sequence>
<dbReference type="Proteomes" id="UP000187455">
    <property type="component" value="Unassembled WGS sequence"/>
</dbReference>
<gene>
    <name evidence="1" type="ORF">AYI68_g6594</name>
</gene>
<evidence type="ECO:0000313" key="2">
    <source>
        <dbReference type="Proteomes" id="UP000187455"/>
    </source>
</evidence>
<dbReference type="SUPFAM" id="SSF51197">
    <property type="entry name" value="Clavaminate synthase-like"/>
    <property type="match status" value="1"/>
</dbReference>
<feature type="non-terminal residue" evidence="1">
    <location>
        <position position="140"/>
    </location>
</feature>
<organism evidence="1 2">
    <name type="scientific">Smittium mucronatum</name>
    <dbReference type="NCBI Taxonomy" id="133383"/>
    <lineage>
        <taxon>Eukaryota</taxon>
        <taxon>Fungi</taxon>
        <taxon>Fungi incertae sedis</taxon>
        <taxon>Zoopagomycota</taxon>
        <taxon>Kickxellomycotina</taxon>
        <taxon>Harpellomycetes</taxon>
        <taxon>Harpellales</taxon>
        <taxon>Legeriomycetaceae</taxon>
        <taxon>Smittium</taxon>
    </lineage>
</organism>